<dbReference type="EMBL" id="QQSY01000002">
    <property type="protein sequence ID" value="RDI99169.1"/>
    <property type="molecule type" value="Genomic_DNA"/>
</dbReference>
<dbReference type="InterPro" id="IPR036890">
    <property type="entry name" value="HATPase_C_sf"/>
</dbReference>
<feature type="domain" description="HAMP" evidence="12">
    <location>
        <begin position="153"/>
        <end position="207"/>
    </location>
</feature>
<evidence type="ECO:0000313" key="13">
    <source>
        <dbReference type="EMBL" id="RDI99169.1"/>
    </source>
</evidence>
<dbReference type="Gene3D" id="1.10.287.130">
    <property type="match status" value="1"/>
</dbReference>
<dbReference type="PROSITE" id="PS50885">
    <property type="entry name" value="HAMP"/>
    <property type="match status" value="1"/>
</dbReference>
<evidence type="ECO:0000313" key="14">
    <source>
        <dbReference type="Proteomes" id="UP000254711"/>
    </source>
</evidence>
<evidence type="ECO:0000259" key="12">
    <source>
        <dbReference type="PROSITE" id="PS50885"/>
    </source>
</evidence>
<evidence type="ECO:0000256" key="9">
    <source>
        <dbReference type="ARBA" id="ARBA00023012"/>
    </source>
</evidence>
<dbReference type="SUPFAM" id="SSF47384">
    <property type="entry name" value="Homodimeric domain of signal transducing histidine kinase"/>
    <property type="match status" value="1"/>
</dbReference>
<dbReference type="InterPro" id="IPR003661">
    <property type="entry name" value="HisK_dim/P_dom"/>
</dbReference>
<dbReference type="Pfam" id="PF02518">
    <property type="entry name" value="HATPase_c"/>
    <property type="match status" value="1"/>
</dbReference>
<sequence length="431" mass="46494">MSGHASLRRRLVIGVVCFTTAITITTTVIGLWFDEQAEHRVWEAMFRSASVHQVADAQESRRLVEPPFLAFGAKAGTPAPTEFSGLAPGIHDGMRLGDRTYVIDVEAGDKGPVVLALDTTDLARRKSRLDLEMIASALVIVLLLIGVTYLAAQWLVKPLIKLSTVMAKLQPGASGQQIEVRPSDPAEVVVIVNAFNAYLREIDGYVARERKFLKMASHELRTPLAVMSGAAEVAIEQPTIELARTHMARVIDASRSMHDLVELLLALARDPARLQAGVVTVDLARLVPKIVAEHEHLLEGKELAITYGDMSATEMSLPLPIAASVIGNLVRNAIENSSRGAISVSLENGETLVIRDPGTTMSPEERSRLQAKLARAGVGRGDGIGLELVERLCDHAGWMLELQLGATGGTTARLGFRSGEATRAPCMVARM</sequence>
<keyword evidence="6 10" id="KW-0812">Transmembrane</keyword>
<dbReference type="Pfam" id="PF00512">
    <property type="entry name" value="HisKA"/>
    <property type="match status" value="1"/>
</dbReference>
<reference evidence="13 14" key="1">
    <citation type="submission" date="2018-07" db="EMBL/GenBank/DDBJ databases">
        <title>Dyella solisilvae sp. nov., isolated from the pine and broad-leaved mixed forest soil.</title>
        <authorList>
            <person name="Gao Z."/>
            <person name="Qiu L."/>
        </authorList>
    </citation>
    <scope>NUCLEOTIDE SEQUENCE [LARGE SCALE GENOMIC DNA]</scope>
    <source>
        <strain evidence="13 14">DHG54</strain>
    </source>
</reference>
<keyword evidence="14" id="KW-1185">Reference proteome</keyword>
<dbReference type="Gene3D" id="6.10.340.10">
    <property type="match status" value="1"/>
</dbReference>
<dbReference type="RefSeq" id="WP_114825254.1">
    <property type="nucleotide sequence ID" value="NZ_QQSY01000002.1"/>
</dbReference>
<proteinExistence type="predicted"/>
<evidence type="ECO:0000256" key="2">
    <source>
        <dbReference type="ARBA" id="ARBA00004370"/>
    </source>
</evidence>
<evidence type="ECO:0000256" key="1">
    <source>
        <dbReference type="ARBA" id="ARBA00000085"/>
    </source>
</evidence>
<dbReference type="Gene3D" id="3.30.565.10">
    <property type="entry name" value="Histidine kinase-like ATPase, C-terminal domain"/>
    <property type="match status" value="1"/>
</dbReference>
<dbReference type="SUPFAM" id="SSF55874">
    <property type="entry name" value="ATPase domain of HSP90 chaperone/DNA topoisomerase II/histidine kinase"/>
    <property type="match status" value="1"/>
</dbReference>
<evidence type="ECO:0000256" key="7">
    <source>
        <dbReference type="ARBA" id="ARBA00022777"/>
    </source>
</evidence>
<evidence type="ECO:0000259" key="11">
    <source>
        <dbReference type="PROSITE" id="PS50109"/>
    </source>
</evidence>
<keyword evidence="4" id="KW-0597">Phosphoprotein</keyword>
<dbReference type="PANTHER" id="PTHR45436:SF16">
    <property type="entry name" value="HISTIDINE KINASE"/>
    <property type="match status" value="1"/>
</dbReference>
<dbReference type="AlphaFoldDB" id="A0A370K960"/>
<keyword evidence="5" id="KW-0808">Transferase</keyword>
<keyword evidence="9" id="KW-0902">Two-component regulatory system</keyword>
<dbReference type="GO" id="GO:0000155">
    <property type="term" value="F:phosphorelay sensor kinase activity"/>
    <property type="evidence" value="ECO:0007669"/>
    <property type="project" value="InterPro"/>
</dbReference>
<dbReference type="Proteomes" id="UP000254711">
    <property type="component" value="Unassembled WGS sequence"/>
</dbReference>
<dbReference type="GO" id="GO:0005886">
    <property type="term" value="C:plasma membrane"/>
    <property type="evidence" value="ECO:0007669"/>
    <property type="project" value="TreeGrafter"/>
</dbReference>
<name>A0A370K960_9GAMM</name>
<dbReference type="SMART" id="SM00388">
    <property type="entry name" value="HisKA"/>
    <property type="match status" value="1"/>
</dbReference>
<dbReference type="OrthoDB" id="9121563at2"/>
<feature type="domain" description="Histidine kinase" evidence="11">
    <location>
        <begin position="215"/>
        <end position="420"/>
    </location>
</feature>
<organism evidence="13 14">
    <name type="scientific">Dyella solisilvae</name>
    <dbReference type="NCBI Taxonomy" id="1920168"/>
    <lineage>
        <taxon>Bacteria</taxon>
        <taxon>Pseudomonadati</taxon>
        <taxon>Pseudomonadota</taxon>
        <taxon>Gammaproteobacteria</taxon>
        <taxon>Lysobacterales</taxon>
        <taxon>Rhodanobacteraceae</taxon>
        <taxon>Dyella</taxon>
    </lineage>
</organism>
<protein>
    <recommendedName>
        <fullName evidence="3">histidine kinase</fullName>
        <ecNumber evidence="3">2.7.13.3</ecNumber>
    </recommendedName>
</protein>
<evidence type="ECO:0000256" key="4">
    <source>
        <dbReference type="ARBA" id="ARBA00022553"/>
    </source>
</evidence>
<comment type="caution">
    <text evidence="13">The sequence shown here is derived from an EMBL/GenBank/DDBJ whole genome shotgun (WGS) entry which is preliminary data.</text>
</comment>
<dbReference type="EC" id="2.7.13.3" evidence="3"/>
<gene>
    <name evidence="13" type="ORF">DVT68_11895</name>
</gene>
<evidence type="ECO:0000256" key="10">
    <source>
        <dbReference type="SAM" id="Phobius"/>
    </source>
</evidence>
<feature type="transmembrane region" description="Helical" evidence="10">
    <location>
        <begin position="133"/>
        <end position="156"/>
    </location>
</feature>
<comment type="subcellular location">
    <subcellularLocation>
        <location evidence="2">Membrane</location>
    </subcellularLocation>
</comment>
<dbReference type="InterPro" id="IPR003660">
    <property type="entry name" value="HAMP_dom"/>
</dbReference>
<evidence type="ECO:0000256" key="3">
    <source>
        <dbReference type="ARBA" id="ARBA00012438"/>
    </source>
</evidence>
<feature type="transmembrane region" description="Helical" evidence="10">
    <location>
        <begin position="12"/>
        <end position="33"/>
    </location>
</feature>
<dbReference type="SMART" id="SM00387">
    <property type="entry name" value="HATPase_c"/>
    <property type="match status" value="1"/>
</dbReference>
<dbReference type="InterPro" id="IPR003594">
    <property type="entry name" value="HATPase_dom"/>
</dbReference>
<dbReference type="InterPro" id="IPR036097">
    <property type="entry name" value="HisK_dim/P_sf"/>
</dbReference>
<evidence type="ECO:0000256" key="5">
    <source>
        <dbReference type="ARBA" id="ARBA00022679"/>
    </source>
</evidence>
<evidence type="ECO:0000256" key="6">
    <source>
        <dbReference type="ARBA" id="ARBA00022692"/>
    </source>
</evidence>
<keyword evidence="7 13" id="KW-0418">Kinase</keyword>
<dbReference type="PROSITE" id="PS50109">
    <property type="entry name" value="HIS_KIN"/>
    <property type="match status" value="1"/>
</dbReference>
<keyword evidence="10" id="KW-0472">Membrane</keyword>
<dbReference type="CDD" id="cd00082">
    <property type="entry name" value="HisKA"/>
    <property type="match status" value="1"/>
</dbReference>
<dbReference type="InterPro" id="IPR050428">
    <property type="entry name" value="TCS_sensor_his_kinase"/>
</dbReference>
<accession>A0A370K960</accession>
<dbReference type="PANTHER" id="PTHR45436">
    <property type="entry name" value="SENSOR HISTIDINE KINASE YKOH"/>
    <property type="match status" value="1"/>
</dbReference>
<evidence type="ECO:0000256" key="8">
    <source>
        <dbReference type="ARBA" id="ARBA00022989"/>
    </source>
</evidence>
<keyword evidence="8 10" id="KW-1133">Transmembrane helix</keyword>
<comment type="catalytic activity">
    <reaction evidence="1">
        <text>ATP + protein L-histidine = ADP + protein N-phospho-L-histidine.</text>
        <dbReference type="EC" id="2.7.13.3"/>
    </reaction>
</comment>
<dbReference type="InterPro" id="IPR005467">
    <property type="entry name" value="His_kinase_dom"/>
</dbReference>